<dbReference type="InterPro" id="IPR010255">
    <property type="entry name" value="Haem_peroxidase_sf"/>
</dbReference>
<dbReference type="Gene3D" id="1.10.520.10">
    <property type="match status" value="1"/>
</dbReference>
<proteinExistence type="inferred from homology"/>
<dbReference type="PRINTS" id="PR00458">
    <property type="entry name" value="PEROXIDASE"/>
</dbReference>
<dbReference type="GeneID" id="36583814"/>
<dbReference type="GO" id="GO:0046872">
    <property type="term" value="F:metal ion binding"/>
    <property type="evidence" value="ECO:0007669"/>
    <property type="project" value="UniProtKB-UniRule"/>
</dbReference>
<keyword evidence="1 5" id="KW-0575">Peroxidase</keyword>
<evidence type="ECO:0000313" key="8">
    <source>
        <dbReference type="Proteomes" id="UP000235371"/>
    </source>
</evidence>
<dbReference type="EMBL" id="KZ613866">
    <property type="protein sequence ID" value="PMD54073.1"/>
    <property type="molecule type" value="Genomic_DNA"/>
</dbReference>
<comment type="similarity">
    <text evidence="4">Belongs to the peroxidase family.</text>
</comment>
<protein>
    <recommendedName>
        <fullName evidence="5">Peroxidase</fullName>
        <ecNumber evidence="5">1.11.1.-</ecNumber>
    </recommendedName>
</protein>
<dbReference type="GO" id="GO:0034599">
    <property type="term" value="P:cellular response to oxidative stress"/>
    <property type="evidence" value="ECO:0007669"/>
    <property type="project" value="InterPro"/>
</dbReference>
<evidence type="ECO:0000256" key="4">
    <source>
        <dbReference type="RuleBase" id="RU004241"/>
    </source>
</evidence>
<evidence type="ECO:0000256" key="1">
    <source>
        <dbReference type="ARBA" id="ARBA00022559"/>
    </source>
</evidence>
<dbReference type="PROSITE" id="PS50873">
    <property type="entry name" value="PEROXIDASE_4"/>
    <property type="match status" value="1"/>
</dbReference>
<dbReference type="SUPFAM" id="SSF48113">
    <property type="entry name" value="Heme-dependent peroxidases"/>
    <property type="match status" value="1"/>
</dbReference>
<reference evidence="7 8" key="1">
    <citation type="submission" date="2016-04" db="EMBL/GenBank/DDBJ databases">
        <title>A degradative enzymes factory behind the ericoid mycorrhizal symbiosis.</title>
        <authorList>
            <consortium name="DOE Joint Genome Institute"/>
            <person name="Martino E."/>
            <person name="Morin E."/>
            <person name="Grelet G."/>
            <person name="Kuo A."/>
            <person name="Kohler A."/>
            <person name="Daghino S."/>
            <person name="Barry K."/>
            <person name="Choi C."/>
            <person name="Cichocki N."/>
            <person name="Clum A."/>
            <person name="Copeland A."/>
            <person name="Hainaut M."/>
            <person name="Haridas S."/>
            <person name="Labutti K."/>
            <person name="Lindquist E."/>
            <person name="Lipzen A."/>
            <person name="Khouja H.-R."/>
            <person name="Murat C."/>
            <person name="Ohm R."/>
            <person name="Olson A."/>
            <person name="Spatafora J."/>
            <person name="Veneault-Fourrey C."/>
            <person name="Henrissat B."/>
            <person name="Grigoriev I."/>
            <person name="Martin F."/>
            <person name="Perotto S."/>
        </authorList>
    </citation>
    <scope>NUCLEOTIDE SEQUENCE [LARGE SCALE GENOMIC DNA]</scope>
    <source>
        <strain evidence="7 8">E</strain>
    </source>
</reference>
<dbReference type="EC" id="1.11.1.-" evidence="5"/>
<evidence type="ECO:0000256" key="2">
    <source>
        <dbReference type="ARBA" id="ARBA00022617"/>
    </source>
</evidence>
<dbReference type="STRING" id="1095630.A0A2J6STQ3"/>
<dbReference type="GO" id="GO:0004601">
    <property type="term" value="F:peroxidase activity"/>
    <property type="evidence" value="ECO:0007669"/>
    <property type="project" value="UniProtKB-KW"/>
</dbReference>
<keyword evidence="3 5" id="KW-0560">Oxidoreductase</keyword>
<name>A0A2J6STQ3_9HELO</name>
<sequence length="512" mass="53370">MWSFKRLLALPTILGLLSSAYGAFFYPNTQASLLEHILVDTHGAHSSGFADAITPCTNYVSGNQSMGRTTAAQWIRVAFHDFVTADVASGTGGLDASIGFETLREENSGSAFNDSFTFFRPYVNPVISTADILALSVVMSVGNCGGAQIPFRAGRIDATGGGAFGVPAPETDIPTTLGFFSGAGFNQVDSIGLTACGHTLGSVHHGGFPTVVGPEAVSSDNLAGGIHFDTTVANFDPLVVHEYLNGTGQRGGPLVTSFNVSSRSDLRLYESDNNLTMIALGEQGTGFLNTCVGLLQRMIETVPKSIVLSDVVTPMEVKPINASLDFDSKGNLFFSGYIRILTPTPSSPPSAPAFLTIASTTPIPLTPEPAQGQSIFGTTAFYPFATKVIDAGSFAHFSVTGHGSHITFPVQTSAFVVPSLTSVSSTSTTILNFTVATRSRVAPTVKVQVPVGQQGTLGPAIKTFDNVAVNNTGRKAGYELWAGSVDVGALATGALSVAILDGEGKEVDVGFF</sequence>
<keyword evidence="2" id="KW-0408">Iron</keyword>
<dbReference type="Proteomes" id="UP000235371">
    <property type="component" value="Unassembled WGS sequence"/>
</dbReference>
<dbReference type="PANTHER" id="PTHR31356:SF53">
    <property type="entry name" value="HEME PEROXIDASE"/>
    <property type="match status" value="1"/>
</dbReference>
<evidence type="ECO:0000256" key="3">
    <source>
        <dbReference type="ARBA" id="ARBA00023002"/>
    </source>
</evidence>
<dbReference type="PANTHER" id="PTHR31356">
    <property type="entry name" value="THYLAKOID LUMENAL 29 KDA PROTEIN, CHLOROPLASTIC-RELATED"/>
    <property type="match status" value="1"/>
</dbReference>
<evidence type="ECO:0000259" key="6">
    <source>
        <dbReference type="PROSITE" id="PS50873"/>
    </source>
</evidence>
<dbReference type="OrthoDB" id="5985073at2759"/>
<keyword evidence="8" id="KW-1185">Reference proteome</keyword>
<dbReference type="Pfam" id="PF00141">
    <property type="entry name" value="peroxidase"/>
    <property type="match status" value="1"/>
</dbReference>
<keyword evidence="5" id="KW-0732">Signal</keyword>
<evidence type="ECO:0000313" key="7">
    <source>
        <dbReference type="EMBL" id="PMD54073.1"/>
    </source>
</evidence>
<accession>A0A2J6STQ3</accession>
<dbReference type="InterPro" id="IPR044831">
    <property type="entry name" value="Ccp1-like"/>
</dbReference>
<feature type="chain" id="PRO_5014208745" description="Peroxidase" evidence="5">
    <location>
        <begin position="23"/>
        <end position="512"/>
    </location>
</feature>
<organism evidence="7 8">
    <name type="scientific">Hyaloscypha bicolor E</name>
    <dbReference type="NCBI Taxonomy" id="1095630"/>
    <lineage>
        <taxon>Eukaryota</taxon>
        <taxon>Fungi</taxon>
        <taxon>Dikarya</taxon>
        <taxon>Ascomycota</taxon>
        <taxon>Pezizomycotina</taxon>
        <taxon>Leotiomycetes</taxon>
        <taxon>Helotiales</taxon>
        <taxon>Hyaloscyphaceae</taxon>
        <taxon>Hyaloscypha</taxon>
        <taxon>Hyaloscypha bicolor</taxon>
    </lineage>
</organism>
<dbReference type="GO" id="GO:0000302">
    <property type="term" value="P:response to reactive oxygen species"/>
    <property type="evidence" value="ECO:0007669"/>
    <property type="project" value="TreeGrafter"/>
</dbReference>
<feature type="signal peptide" evidence="5">
    <location>
        <begin position="1"/>
        <end position="22"/>
    </location>
</feature>
<dbReference type="RefSeq" id="XP_024730977.1">
    <property type="nucleotide sequence ID" value="XM_024875735.1"/>
</dbReference>
<dbReference type="GO" id="GO:0042744">
    <property type="term" value="P:hydrogen peroxide catabolic process"/>
    <property type="evidence" value="ECO:0007669"/>
    <property type="project" value="TreeGrafter"/>
</dbReference>
<dbReference type="GO" id="GO:0020037">
    <property type="term" value="F:heme binding"/>
    <property type="evidence" value="ECO:0007669"/>
    <property type="project" value="UniProtKB-UniRule"/>
</dbReference>
<feature type="domain" description="Plant heme peroxidase family profile" evidence="6">
    <location>
        <begin position="126"/>
        <end position="303"/>
    </location>
</feature>
<dbReference type="AlphaFoldDB" id="A0A2J6STQ3"/>
<dbReference type="InParanoid" id="A0A2J6STQ3"/>
<evidence type="ECO:0000256" key="5">
    <source>
        <dbReference type="RuleBase" id="RU363051"/>
    </source>
</evidence>
<dbReference type="InterPro" id="IPR002016">
    <property type="entry name" value="Haem_peroxidase"/>
</dbReference>
<keyword evidence="2" id="KW-0349">Heme</keyword>
<keyword evidence="2" id="KW-0479">Metal-binding</keyword>
<gene>
    <name evidence="7" type="ORF">K444DRAFT_540737</name>
</gene>